<evidence type="ECO:0000313" key="2">
    <source>
        <dbReference type="EMBL" id="GMF27946.1"/>
    </source>
</evidence>
<dbReference type="OrthoDB" id="102880at2759"/>
<protein>
    <submittedName>
        <fullName evidence="2">Unnamed protein product</fullName>
    </submittedName>
</protein>
<sequence length="405" mass="45366">MDDEVLTLLDAIDSPESDSSSGASLVDSEADATSDTSPKSQPQLKITKAKRDRRRKEGPVSDANLSDLSSNLGKLRLEADRVLPAIEDNVTITCTSRNTYHEAFGNRIETSSITLMACSVQQAGEILWHHITTKKNKDREKAFRFVRTRNPYSFERNCLASLRDGNGAVLNLDGVNVLRKYKEAHRIILVGTTTWFLPTGGLQFEDHHWTVISSSPTAPLDASVVRSCYQLQVKHVDTASVVPIDFTHTNEVVLKSIGKKLRNVLQLQQDTRYSTMLALWLTETSLLKIPLQLQFSPVPSDASEAVCDWDLSSVKSFSVDNDEECGGAPVSREPATRKKEKAIVPYSTSRQRRIRAEVLALRHMRELEDCLCKMQHQRQAKVRSQSSGVEKQLNCFEQAAIQRQK</sequence>
<proteinExistence type="predicted"/>
<feature type="compositionally biased region" description="Polar residues" evidence="1">
    <location>
        <begin position="31"/>
        <end position="44"/>
    </location>
</feature>
<feature type="compositionally biased region" description="Low complexity" evidence="1">
    <location>
        <begin position="17"/>
        <end position="27"/>
    </location>
</feature>
<reference evidence="2" key="1">
    <citation type="submission" date="2023-04" db="EMBL/GenBank/DDBJ databases">
        <title>Phytophthora lilii NBRC 32176.</title>
        <authorList>
            <person name="Ichikawa N."/>
            <person name="Sato H."/>
            <person name="Tonouchi N."/>
        </authorList>
    </citation>
    <scope>NUCLEOTIDE SEQUENCE</scope>
    <source>
        <strain evidence="2">NBRC 32176</strain>
    </source>
</reference>
<keyword evidence="3" id="KW-1185">Reference proteome</keyword>
<evidence type="ECO:0000313" key="3">
    <source>
        <dbReference type="Proteomes" id="UP001165083"/>
    </source>
</evidence>
<dbReference type="Proteomes" id="UP001165083">
    <property type="component" value="Unassembled WGS sequence"/>
</dbReference>
<name>A0A9W6X2V0_9STRA</name>
<feature type="region of interest" description="Disordered" evidence="1">
    <location>
        <begin position="1"/>
        <end position="65"/>
    </location>
</feature>
<dbReference type="AlphaFoldDB" id="A0A9W6X2V0"/>
<evidence type="ECO:0000256" key="1">
    <source>
        <dbReference type="SAM" id="MobiDB-lite"/>
    </source>
</evidence>
<dbReference type="EMBL" id="BSXW01000687">
    <property type="protein sequence ID" value="GMF27946.1"/>
    <property type="molecule type" value="Genomic_DNA"/>
</dbReference>
<organism evidence="2 3">
    <name type="scientific">Phytophthora lilii</name>
    <dbReference type="NCBI Taxonomy" id="2077276"/>
    <lineage>
        <taxon>Eukaryota</taxon>
        <taxon>Sar</taxon>
        <taxon>Stramenopiles</taxon>
        <taxon>Oomycota</taxon>
        <taxon>Peronosporomycetes</taxon>
        <taxon>Peronosporales</taxon>
        <taxon>Peronosporaceae</taxon>
        <taxon>Phytophthora</taxon>
    </lineage>
</organism>
<feature type="compositionally biased region" description="Basic residues" evidence="1">
    <location>
        <begin position="47"/>
        <end position="56"/>
    </location>
</feature>
<comment type="caution">
    <text evidence="2">The sequence shown here is derived from an EMBL/GenBank/DDBJ whole genome shotgun (WGS) entry which is preliminary data.</text>
</comment>
<accession>A0A9W6X2V0</accession>
<gene>
    <name evidence="2" type="ORF">Plil01_001172800</name>
</gene>